<evidence type="ECO:0000256" key="4">
    <source>
        <dbReference type="SAM" id="MobiDB-lite"/>
    </source>
</evidence>
<dbReference type="InterPro" id="IPR006887">
    <property type="entry name" value="P4R3-like_central_dom"/>
</dbReference>
<evidence type="ECO:0000259" key="5">
    <source>
        <dbReference type="Pfam" id="PF04802"/>
    </source>
</evidence>
<dbReference type="PANTHER" id="PTHR23318">
    <property type="entry name" value="ATP SYNTHASE GAMMA-RELATED"/>
    <property type="match status" value="1"/>
</dbReference>
<dbReference type="GeneID" id="20195280"/>
<dbReference type="AlphaFoldDB" id="T1EFC8"/>
<dbReference type="SUPFAM" id="SSF50729">
    <property type="entry name" value="PH domain-like"/>
    <property type="match status" value="1"/>
</dbReference>
<dbReference type="eggNOG" id="KOG2175">
    <property type="taxonomic scope" value="Eukaryota"/>
</dbReference>
<reference evidence="8" key="3">
    <citation type="submission" date="2015-06" db="UniProtKB">
        <authorList>
            <consortium name="EnsemblMetazoa"/>
        </authorList>
    </citation>
    <scope>IDENTIFICATION</scope>
</reference>
<evidence type="ECO:0000313" key="7">
    <source>
        <dbReference type="EMBL" id="ESO04595.1"/>
    </source>
</evidence>
<dbReference type="InterPro" id="IPR055236">
    <property type="entry name" value="EVH1_PP4R3"/>
</dbReference>
<dbReference type="GO" id="GO:0072542">
    <property type="term" value="F:protein phosphatase activator activity"/>
    <property type="evidence" value="ECO:0000318"/>
    <property type="project" value="GO_Central"/>
</dbReference>
<dbReference type="InParanoid" id="T1EFC8"/>
<evidence type="ECO:0000256" key="3">
    <source>
        <dbReference type="ARBA" id="ARBA00023242"/>
    </source>
</evidence>
<sequence length="730" mass="83743">MAETNKGEKDEKMRVKLYMLNAGRVWDDQGTGYVSSTFIDKSKNMILLVKEENKNTVLLESKIQLNTAYQKQQETLIVWSEADNYDYALSFQNKAGCDEIWAQICQVQGKDPSVDITQDILLDQDDPDLDDDRFDVSGGAGHLGHHDDVVDRVSMSLPSCELGRLDDIVELFQSCLTSPIKRERLATLLESENYIGKLVELFRMSEDLEDIDALHKLFNAFKSLFFLNKTPVFEAMFADDVIFDVIGALEYDPAHQQQQQQQPQPIKHREYLKTQTRLKQAVPIENPELIQKIHQTYRVQYIQDAILPAPSVFEDNVLSTLTSFIYFNKMEIVTVLQEDEKYLQTLFKQLVDDDTDDDARKDMVIFLKEFCSFSQNLAQQNREGFFKALSKLGILNTVETILGLDDPTIRSYAIDIFSYIVEFSPSLVREFCMQESLKHEDDELLINIVIEQMFVDHDPEMGGALQLMGIIRLLIDPENMTTAIKNEKTEFLAFFYPHCMHVLTAPLYANTAEGKPSRDDYQTAQLLAHILELLTFCVEHHAYHIKNHINNVNILKRVLTLLKSKHAFLQLSSLRLLRRMIGLKDEFYVKHIVKYDLLKTVVEAFKRNGHRYNLFDSAVIELFEFIRTEDIKPVIAYFVPCHFASVEDVKYVQTFQLLKQKYDQSLERVNSAPSTTAASTTAAANVSVSGSNVNFLSPLNSSMTSSTAHTSKAEQSQMDDDEETWFDQDD</sequence>
<dbReference type="FunFam" id="2.30.29.30:FF:000051">
    <property type="entry name" value="Serine/threonine-protein phosphatase 4 regulatory subunit 3B"/>
    <property type="match status" value="1"/>
</dbReference>
<dbReference type="InterPro" id="IPR011993">
    <property type="entry name" value="PH-like_dom_sf"/>
</dbReference>
<gene>
    <name evidence="8" type="primary">20195280</name>
    <name evidence="7" type="ORF">HELRODRAFT_111611</name>
</gene>
<dbReference type="InterPro" id="IPR011989">
    <property type="entry name" value="ARM-like"/>
</dbReference>
<dbReference type="GO" id="GO:0006974">
    <property type="term" value="P:DNA damage response"/>
    <property type="evidence" value="ECO:0000318"/>
    <property type="project" value="GO_Central"/>
</dbReference>
<reference evidence="7 9" key="2">
    <citation type="journal article" date="2013" name="Nature">
        <title>Insights into bilaterian evolution from three spiralian genomes.</title>
        <authorList>
            <person name="Simakov O."/>
            <person name="Marletaz F."/>
            <person name="Cho S.J."/>
            <person name="Edsinger-Gonzales E."/>
            <person name="Havlak P."/>
            <person name="Hellsten U."/>
            <person name="Kuo D.H."/>
            <person name="Larsson T."/>
            <person name="Lv J."/>
            <person name="Arendt D."/>
            <person name="Savage R."/>
            <person name="Osoegawa K."/>
            <person name="de Jong P."/>
            <person name="Grimwood J."/>
            <person name="Chapman J.A."/>
            <person name="Shapiro H."/>
            <person name="Aerts A."/>
            <person name="Otillar R.P."/>
            <person name="Terry A.Y."/>
            <person name="Boore J.L."/>
            <person name="Grigoriev I.V."/>
            <person name="Lindberg D.R."/>
            <person name="Seaver E.C."/>
            <person name="Weisblat D.A."/>
            <person name="Putnam N.H."/>
            <person name="Rokhsar D.S."/>
        </authorList>
    </citation>
    <scope>NUCLEOTIDE SEQUENCE</scope>
</reference>
<dbReference type="Pfam" id="PF22972">
    <property type="entry name" value="EVH1_PP4R3"/>
    <property type="match status" value="1"/>
</dbReference>
<feature type="compositionally biased region" description="Acidic residues" evidence="4">
    <location>
        <begin position="717"/>
        <end position="730"/>
    </location>
</feature>
<dbReference type="InterPro" id="IPR016024">
    <property type="entry name" value="ARM-type_fold"/>
</dbReference>
<feature type="region of interest" description="Disordered" evidence="4">
    <location>
        <begin position="701"/>
        <end position="730"/>
    </location>
</feature>
<dbReference type="OMA" id="FYKFCID"/>
<feature type="domain" description="PP4R3 EVH1-like" evidence="6">
    <location>
        <begin position="13"/>
        <end position="109"/>
    </location>
</feature>
<protein>
    <submittedName>
        <fullName evidence="7 8">Uncharacterized protein</fullName>
    </submittedName>
</protein>
<dbReference type="STRING" id="6412.T1EFC8"/>
<feature type="compositionally biased region" description="Polar residues" evidence="4">
    <location>
        <begin position="701"/>
        <end position="716"/>
    </location>
</feature>
<comment type="subcellular location">
    <subcellularLocation>
        <location evidence="1">Nucleus</location>
    </subcellularLocation>
</comment>
<evidence type="ECO:0000313" key="8">
    <source>
        <dbReference type="EnsemblMetazoa" id="HelroP111611"/>
    </source>
</evidence>
<dbReference type="KEGG" id="hro:HELRODRAFT_111611"/>
<dbReference type="Pfam" id="PF04802">
    <property type="entry name" value="PP4R3"/>
    <property type="match status" value="1"/>
</dbReference>
<dbReference type="EMBL" id="KB096457">
    <property type="protein sequence ID" value="ESO04595.1"/>
    <property type="molecule type" value="Genomic_DNA"/>
</dbReference>
<dbReference type="GO" id="GO:0030289">
    <property type="term" value="C:protein phosphatase 4 complex"/>
    <property type="evidence" value="ECO:0000318"/>
    <property type="project" value="GO_Central"/>
</dbReference>
<evidence type="ECO:0000256" key="1">
    <source>
        <dbReference type="ARBA" id="ARBA00004123"/>
    </source>
</evidence>
<organism evidence="8 9">
    <name type="scientific">Helobdella robusta</name>
    <name type="common">Californian leech</name>
    <dbReference type="NCBI Taxonomy" id="6412"/>
    <lineage>
        <taxon>Eukaryota</taxon>
        <taxon>Metazoa</taxon>
        <taxon>Spiralia</taxon>
        <taxon>Lophotrochozoa</taxon>
        <taxon>Annelida</taxon>
        <taxon>Clitellata</taxon>
        <taxon>Hirudinea</taxon>
        <taxon>Rhynchobdellida</taxon>
        <taxon>Glossiphoniidae</taxon>
        <taxon>Helobdella</taxon>
    </lineage>
</organism>
<dbReference type="HOGENOM" id="CLU_004909_3_0_1"/>
<dbReference type="EMBL" id="AMQM01004137">
    <property type="status" value="NOT_ANNOTATED_CDS"/>
    <property type="molecule type" value="Genomic_DNA"/>
</dbReference>
<keyword evidence="9" id="KW-1185">Reference proteome</keyword>
<dbReference type="PANTHER" id="PTHR23318:SF0">
    <property type="entry name" value="SERINE_THREONINE-PROTEIN PHOSPHATASE 4 REGULATORY SUBUNIT 3"/>
    <property type="match status" value="1"/>
</dbReference>
<evidence type="ECO:0000259" key="6">
    <source>
        <dbReference type="Pfam" id="PF22972"/>
    </source>
</evidence>
<dbReference type="FunCoup" id="T1EFC8">
    <property type="interactions" value="2022"/>
</dbReference>
<dbReference type="SUPFAM" id="SSF48371">
    <property type="entry name" value="ARM repeat"/>
    <property type="match status" value="1"/>
</dbReference>
<dbReference type="EnsemblMetazoa" id="HelroT111611">
    <property type="protein sequence ID" value="HelroP111611"/>
    <property type="gene ID" value="HelroG111611"/>
</dbReference>
<dbReference type="Gene3D" id="1.25.10.10">
    <property type="entry name" value="Leucine-rich Repeat Variant"/>
    <property type="match status" value="1"/>
</dbReference>
<dbReference type="GO" id="GO:0005654">
    <property type="term" value="C:nucleoplasm"/>
    <property type="evidence" value="ECO:0000318"/>
    <property type="project" value="GO_Central"/>
</dbReference>
<reference evidence="9" key="1">
    <citation type="submission" date="2012-12" db="EMBL/GenBank/DDBJ databases">
        <authorList>
            <person name="Hellsten U."/>
            <person name="Grimwood J."/>
            <person name="Chapman J.A."/>
            <person name="Shapiro H."/>
            <person name="Aerts A."/>
            <person name="Otillar R.P."/>
            <person name="Terry A.Y."/>
            <person name="Boore J.L."/>
            <person name="Simakov O."/>
            <person name="Marletaz F."/>
            <person name="Cho S.-J."/>
            <person name="Edsinger-Gonzales E."/>
            <person name="Havlak P."/>
            <person name="Kuo D.-H."/>
            <person name="Larsson T."/>
            <person name="Lv J."/>
            <person name="Arendt D."/>
            <person name="Savage R."/>
            <person name="Osoegawa K."/>
            <person name="de Jong P."/>
            <person name="Lindberg D.R."/>
            <person name="Seaver E.C."/>
            <person name="Weisblat D.A."/>
            <person name="Putnam N.H."/>
            <person name="Grigoriev I.V."/>
            <person name="Rokhsar D.S."/>
        </authorList>
    </citation>
    <scope>NUCLEOTIDE SEQUENCE</scope>
</reference>
<dbReference type="OrthoDB" id="27483at2759"/>
<dbReference type="RefSeq" id="XP_009017174.1">
    <property type="nucleotide sequence ID" value="XM_009018926.1"/>
</dbReference>
<dbReference type="GO" id="GO:2000779">
    <property type="term" value="P:regulation of double-strand break repair"/>
    <property type="evidence" value="ECO:0000318"/>
    <property type="project" value="GO_Central"/>
</dbReference>
<name>T1EFC8_HELRO</name>
<dbReference type="CTD" id="20195280"/>
<dbReference type="Proteomes" id="UP000015101">
    <property type="component" value="Unassembled WGS sequence"/>
</dbReference>
<evidence type="ECO:0000256" key="2">
    <source>
        <dbReference type="ARBA" id="ARBA00008809"/>
    </source>
</evidence>
<accession>T1EFC8</accession>
<keyword evidence="3" id="KW-0539">Nucleus</keyword>
<comment type="similarity">
    <text evidence="2">Belongs to the SMEK family.</text>
</comment>
<feature type="domain" description="Serine/threonine-protein phosphatase 4 regulatory subunit 3-like central" evidence="5">
    <location>
        <begin position="168"/>
        <end position="664"/>
    </location>
</feature>
<dbReference type="InterPro" id="IPR051137">
    <property type="entry name" value="PP4R3-like"/>
</dbReference>
<evidence type="ECO:0000313" key="9">
    <source>
        <dbReference type="Proteomes" id="UP000015101"/>
    </source>
</evidence>
<dbReference type="Gene3D" id="2.30.29.30">
    <property type="entry name" value="Pleckstrin-homology domain (PH domain)/Phosphotyrosine-binding domain (PTB)"/>
    <property type="match status" value="1"/>
</dbReference>
<proteinExistence type="inferred from homology"/>